<sequence length="29" mass="3195">MCRLTKLLLFTTLLINTLSASAEELQVAT</sequence>
<proteinExistence type="predicted"/>
<feature type="non-terminal residue" evidence="1">
    <location>
        <position position="29"/>
    </location>
</feature>
<dbReference type="EMBL" id="UOFR01000021">
    <property type="protein sequence ID" value="VAW93640.1"/>
    <property type="molecule type" value="Genomic_DNA"/>
</dbReference>
<organism evidence="1">
    <name type="scientific">hydrothermal vent metagenome</name>
    <dbReference type="NCBI Taxonomy" id="652676"/>
    <lineage>
        <taxon>unclassified sequences</taxon>
        <taxon>metagenomes</taxon>
        <taxon>ecological metagenomes</taxon>
    </lineage>
</organism>
<evidence type="ECO:0000313" key="1">
    <source>
        <dbReference type="EMBL" id="VAW93640.1"/>
    </source>
</evidence>
<name>A0A3B0ZWM8_9ZZZZ</name>
<dbReference type="AlphaFoldDB" id="A0A3B0ZWM8"/>
<gene>
    <name evidence="1" type="ORF">MNBD_GAMMA21-3036</name>
</gene>
<reference evidence="1" key="1">
    <citation type="submission" date="2018-06" db="EMBL/GenBank/DDBJ databases">
        <authorList>
            <person name="Zhirakovskaya E."/>
        </authorList>
    </citation>
    <scope>NUCLEOTIDE SEQUENCE</scope>
</reference>
<protein>
    <submittedName>
        <fullName evidence="1">Uncharacterized protein</fullName>
    </submittedName>
</protein>
<accession>A0A3B0ZWM8</accession>